<proteinExistence type="predicted"/>
<dbReference type="Proteomes" id="UP001157114">
    <property type="component" value="Unassembled WGS sequence"/>
</dbReference>
<name>A0ABQ6GL07_9BACL</name>
<gene>
    <name evidence="2" type="ORF">MU1_58680</name>
</gene>
<reference evidence="2 3" key="1">
    <citation type="submission" date="2023-03" db="EMBL/GenBank/DDBJ databases">
        <title>Draft genome sequence of the bacteria which degrade cell wall of Tricholomamatutake.</title>
        <authorList>
            <person name="Konishi Y."/>
            <person name="Fukuta Y."/>
            <person name="Shirasaka N."/>
        </authorList>
    </citation>
    <scope>NUCLEOTIDE SEQUENCE [LARGE SCALE GENOMIC DNA]</scope>
    <source>
        <strain evidence="3">mu1</strain>
    </source>
</reference>
<evidence type="ECO:0000313" key="3">
    <source>
        <dbReference type="Proteomes" id="UP001157114"/>
    </source>
</evidence>
<dbReference type="CDD" id="cd00229">
    <property type="entry name" value="SGNH_hydrolase"/>
    <property type="match status" value="1"/>
</dbReference>
<dbReference type="SUPFAM" id="SSF52266">
    <property type="entry name" value="SGNH hydrolase"/>
    <property type="match status" value="1"/>
</dbReference>
<organism evidence="2 3">
    <name type="scientific">Paenibacillus glycanilyticus</name>
    <dbReference type="NCBI Taxonomy" id="126569"/>
    <lineage>
        <taxon>Bacteria</taxon>
        <taxon>Bacillati</taxon>
        <taxon>Bacillota</taxon>
        <taxon>Bacilli</taxon>
        <taxon>Bacillales</taxon>
        <taxon>Paenibacillaceae</taxon>
        <taxon>Paenibacillus</taxon>
    </lineage>
</organism>
<dbReference type="InterPro" id="IPR036514">
    <property type="entry name" value="SGNH_hydro_sf"/>
</dbReference>
<evidence type="ECO:0000259" key="1">
    <source>
        <dbReference type="Pfam" id="PF14606"/>
    </source>
</evidence>
<dbReference type="Gene3D" id="3.40.50.1110">
    <property type="entry name" value="SGNH hydrolase"/>
    <property type="match status" value="1"/>
</dbReference>
<keyword evidence="3" id="KW-1185">Reference proteome</keyword>
<accession>A0ABQ6GL07</accession>
<feature type="domain" description="SGNH hydrolase-type esterase" evidence="1">
    <location>
        <begin position="159"/>
        <end position="287"/>
    </location>
</feature>
<dbReference type="EMBL" id="BSSQ01000035">
    <property type="protein sequence ID" value="GLX71518.1"/>
    <property type="molecule type" value="Genomic_DNA"/>
</dbReference>
<dbReference type="InterPro" id="IPR013830">
    <property type="entry name" value="SGNH_hydro"/>
</dbReference>
<dbReference type="Pfam" id="PF14606">
    <property type="entry name" value="Lipase_GDSL_3"/>
    <property type="match status" value="1"/>
</dbReference>
<protein>
    <recommendedName>
        <fullName evidence="1">SGNH hydrolase-type esterase domain-containing protein</fullName>
    </recommendedName>
</protein>
<sequence length="347" mass="39201">MNYKNLYLHNVAELMPVQDGEGMQLCRIPNALRLQLHEIAHDSALKTGSVEIRFHMKSDRVKLKFAVLNTKQLTGGHTVAEVYHGTFQENAPRILGTHVTEIEIERPKEMELMQMIAAKEQLRFPPDLVRVILPYESHIAFIGVEGETELPREGSMPERKMLLYGSSISSGASAVRPTGAYSMRTAEKLGVDLWSLSMAGAAMVDAEMADYIAQLSGWEFAFIELGINMIWDVKNGVPGSPDEFRKRVDYFISTIADAHPDKWIFVTDLFTYMGDVRNGEIGQQFRRIVEEKVMRMNRPKLIHIPGVQLLTKTSLLTYDIIHPSEEGLLEISNHLAEQISRYLTVTA</sequence>
<comment type="caution">
    <text evidence="2">The sequence shown here is derived from an EMBL/GenBank/DDBJ whole genome shotgun (WGS) entry which is preliminary data.</text>
</comment>
<dbReference type="RefSeq" id="WP_284242334.1">
    <property type="nucleotide sequence ID" value="NZ_BSSQ01000035.1"/>
</dbReference>
<evidence type="ECO:0000313" key="2">
    <source>
        <dbReference type="EMBL" id="GLX71518.1"/>
    </source>
</evidence>